<keyword evidence="3" id="KW-1185">Reference proteome</keyword>
<dbReference type="EMBL" id="JAHUTI010001168">
    <property type="protein sequence ID" value="MED6232729.1"/>
    <property type="molecule type" value="Genomic_DNA"/>
</dbReference>
<organism evidence="2 3">
    <name type="scientific">Ataeniobius toweri</name>
    <dbReference type="NCBI Taxonomy" id="208326"/>
    <lineage>
        <taxon>Eukaryota</taxon>
        <taxon>Metazoa</taxon>
        <taxon>Chordata</taxon>
        <taxon>Craniata</taxon>
        <taxon>Vertebrata</taxon>
        <taxon>Euteleostomi</taxon>
        <taxon>Actinopterygii</taxon>
        <taxon>Neopterygii</taxon>
        <taxon>Teleostei</taxon>
        <taxon>Neoteleostei</taxon>
        <taxon>Acanthomorphata</taxon>
        <taxon>Ovalentaria</taxon>
        <taxon>Atherinomorphae</taxon>
        <taxon>Cyprinodontiformes</taxon>
        <taxon>Goodeidae</taxon>
        <taxon>Ataeniobius</taxon>
    </lineage>
</organism>
<reference evidence="2 3" key="1">
    <citation type="submission" date="2021-07" db="EMBL/GenBank/DDBJ databases">
        <authorList>
            <person name="Palmer J.M."/>
        </authorList>
    </citation>
    <scope>NUCLEOTIDE SEQUENCE [LARGE SCALE GENOMIC DNA]</scope>
    <source>
        <strain evidence="2 3">AT_MEX2019</strain>
        <tissue evidence="2">Muscle</tissue>
    </source>
</reference>
<feature type="compositionally biased region" description="Basic residues" evidence="1">
    <location>
        <begin position="29"/>
        <end position="40"/>
    </location>
</feature>
<evidence type="ECO:0000313" key="3">
    <source>
        <dbReference type="Proteomes" id="UP001345963"/>
    </source>
</evidence>
<feature type="compositionally biased region" description="Polar residues" evidence="1">
    <location>
        <begin position="65"/>
        <end position="78"/>
    </location>
</feature>
<name>A0ABU7A3S2_9TELE</name>
<protein>
    <submittedName>
        <fullName evidence="2">Uncharacterized protein</fullName>
    </submittedName>
</protein>
<evidence type="ECO:0000313" key="2">
    <source>
        <dbReference type="EMBL" id="MED6232729.1"/>
    </source>
</evidence>
<feature type="compositionally biased region" description="Basic and acidic residues" evidence="1">
    <location>
        <begin position="12"/>
        <end position="24"/>
    </location>
</feature>
<evidence type="ECO:0000256" key="1">
    <source>
        <dbReference type="SAM" id="MobiDB-lite"/>
    </source>
</evidence>
<accession>A0ABU7A3S2</accession>
<feature type="region of interest" description="Disordered" evidence="1">
    <location>
        <begin position="1"/>
        <end position="91"/>
    </location>
</feature>
<comment type="caution">
    <text evidence="2">The sequence shown here is derived from an EMBL/GenBank/DDBJ whole genome shotgun (WGS) entry which is preliminary data.</text>
</comment>
<proteinExistence type="predicted"/>
<sequence length="91" mass="9974">MNPPPHMSSPTDELHPRKADKDTPTQRNLHTRPRSKHPHHILPPTTQRAMTAKQGPCTTPPQPSPTGATEQTPPSTVLTMEPPTPHQDGTN</sequence>
<gene>
    <name evidence="2" type="ORF">ATANTOWER_001639</name>
</gene>
<dbReference type="Proteomes" id="UP001345963">
    <property type="component" value="Unassembled WGS sequence"/>
</dbReference>